<gene>
    <name evidence="2" type="ORF">PISL3812_06268</name>
</gene>
<evidence type="ECO:0000313" key="2">
    <source>
        <dbReference type="EMBL" id="CRG89232.1"/>
    </source>
</evidence>
<dbReference type="Proteomes" id="UP000054383">
    <property type="component" value="Unassembled WGS sequence"/>
</dbReference>
<evidence type="ECO:0000256" key="1">
    <source>
        <dbReference type="SAM" id="MobiDB-lite"/>
    </source>
</evidence>
<name>A0A0U1M1C8_TALIS</name>
<dbReference type="OrthoDB" id="4135055at2759"/>
<sequence>MVQGPARGGGGSKPPPRRRIPAPASQPQVISWRFSSAPAKPSRTAEPITPPENSPTARDPPGDGKSEKKQPESRVELKDLQKSFALTRKTPASPPDEQPVQQPKLTQVDSVLDPFCVLPTDLTSEDEQLLQFYLTVVSRDVYGTRSDAVFNPVRDISFALSLRSPMTLQWMLIAAAGFVAGRRGEGPPLAIFRRKSIAYQTLRKKLGNSPTGPISDELIDVLIMATMTESRISQRDASNVHLRGYERAVQSRGGFKKMILASSTPLLFTSHLMPFLICEPPADDVVLGPSAAHHAFHILEIIAKGENTIDPSELHFMAPDPNSPTSDSKYDPLKLNLSESLRLLLASSLLSRHLRPDFSIYSRYALQTAQYLSLFIILTTLWRLRNELSQSKLFLNRLNLSLIRSGDHDSQGRDLLTMEGLMWITIKAAFDALQGNIDNQAGLIVDSMSALKLFGAANEAVRQMLVEYMYGRLSEGIDRSVLIRNSQLAGSMSLRNQDYGNFSRDLGGIT</sequence>
<dbReference type="PANTHER" id="PTHR37540:SF5">
    <property type="entry name" value="TRANSCRIPTION FACTOR DOMAIN-CONTAINING PROTEIN"/>
    <property type="match status" value="1"/>
</dbReference>
<dbReference type="OMA" id="LQWMLIA"/>
<feature type="region of interest" description="Disordered" evidence="1">
    <location>
        <begin position="85"/>
        <end position="104"/>
    </location>
</feature>
<accession>A0A0U1M1C8</accession>
<proteinExistence type="predicted"/>
<evidence type="ECO:0000313" key="3">
    <source>
        <dbReference type="Proteomes" id="UP000054383"/>
    </source>
</evidence>
<protein>
    <submittedName>
        <fullName evidence="2">Uncharacterized protein</fullName>
    </submittedName>
</protein>
<feature type="compositionally biased region" description="Basic and acidic residues" evidence="1">
    <location>
        <begin position="60"/>
        <end position="76"/>
    </location>
</feature>
<dbReference type="PANTHER" id="PTHR37540">
    <property type="entry name" value="TRANSCRIPTION FACTOR (ACR-2), PUTATIVE-RELATED-RELATED"/>
    <property type="match status" value="1"/>
</dbReference>
<feature type="compositionally biased region" description="Gly residues" evidence="1">
    <location>
        <begin position="1"/>
        <end position="12"/>
    </location>
</feature>
<dbReference type="EMBL" id="CVMT01000006">
    <property type="protein sequence ID" value="CRG89232.1"/>
    <property type="molecule type" value="Genomic_DNA"/>
</dbReference>
<organism evidence="2 3">
    <name type="scientific">Talaromyces islandicus</name>
    <name type="common">Penicillium islandicum</name>
    <dbReference type="NCBI Taxonomy" id="28573"/>
    <lineage>
        <taxon>Eukaryota</taxon>
        <taxon>Fungi</taxon>
        <taxon>Dikarya</taxon>
        <taxon>Ascomycota</taxon>
        <taxon>Pezizomycotina</taxon>
        <taxon>Eurotiomycetes</taxon>
        <taxon>Eurotiomycetidae</taxon>
        <taxon>Eurotiales</taxon>
        <taxon>Trichocomaceae</taxon>
        <taxon>Talaromyces</taxon>
        <taxon>Talaromyces sect. Islandici</taxon>
    </lineage>
</organism>
<feature type="region of interest" description="Disordered" evidence="1">
    <location>
        <begin position="1"/>
        <end position="76"/>
    </location>
</feature>
<reference evidence="2 3" key="1">
    <citation type="submission" date="2015-04" db="EMBL/GenBank/DDBJ databases">
        <authorList>
            <person name="Syromyatnikov M.Y."/>
            <person name="Popov V.N."/>
        </authorList>
    </citation>
    <scope>NUCLEOTIDE SEQUENCE [LARGE SCALE GENOMIC DNA]</scope>
    <source>
        <strain evidence="2">WF-38-12</strain>
    </source>
</reference>
<dbReference type="AlphaFoldDB" id="A0A0U1M1C8"/>
<keyword evidence="3" id="KW-1185">Reference proteome</keyword>